<accession>A0A7C1WL89</accession>
<name>A0A7C1WL89_UNCW3</name>
<evidence type="ECO:0000259" key="7">
    <source>
        <dbReference type="Pfam" id="PF01709"/>
    </source>
</evidence>
<dbReference type="Gene3D" id="1.10.10.200">
    <property type="match status" value="1"/>
</dbReference>
<keyword evidence="2 6" id="KW-0963">Cytoplasm</keyword>
<dbReference type="NCBIfam" id="TIGR01033">
    <property type="entry name" value="YebC/PmpR family DNA-binding transcriptional regulator"/>
    <property type="match status" value="1"/>
</dbReference>
<keyword evidence="5 6" id="KW-0804">Transcription</keyword>
<evidence type="ECO:0000256" key="5">
    <source>
        <dbReference type="ARBA" id="ARBA00023163"/>
    </source>
</evidence>
<evidence type="ECO:0000256" key="4">
    <source>
        <dbReference type="ARBA" id="ARBA00023125"/>
    </source>
</evidence>
<dbReference type="InterPro" id="IPR026564">
    <property type="entry name" value="Transcrip_reg_TACO1-like_dom3"/>
</dbReference>
<dbReference type="GO" id="GO:0005829">
    <property type="term" value="C:cytosol"/>
    <property type="evidence" value="ECO:0007669"/>
    <property type="project" value="TreeGrafter"/>
</dbReference>
<dbReference type="NCBIfam" id="NF009044">
    <property type="entry name" value="PRK12378.1"/>
    <property type="match status" value="1"/>
</dbReference>
<comment type="caution">
    <text evidence="10">The sequence shown here is derived from an EMBL/GenBank/DDBJ whole genome shotgun (WGS) entry which is preliminary data.</text>
</comment>
<dbReference type="Pfam" id="PF01709">
    <property type="entry name" value="Transcrip_reg"/>
    <property type="match status" value="1"/>
</dbReference>
<dbReference type="GO" id="GO:0003677">
    <property type="term" value="F:DNA binding"/>
    <property type="evidence" value="ECO:0007669"/>
    <property type="project" value="UniProtKB-UniRule"/>
</dbReference>
<dbReference type="Pfam" id="PF20772">
    <property type="entry name" value="TACO1_YebC_N"/>
    <property type="match status" value="1"/>
</dbReference>
<evidence type="ECO:0000313" key="9">
    <source>
        <dbReference type="EMBL" id="HEA87229.1"/>
    </source>
</evidence>
<dbReference type="NCBIfam" id="NF001030">
    <property type="entry name" value="PRK00110.1"/>
    <property type="match status" value="1"/>
</dbReference>
<evidence type="ECO:0000259" key="8">
    <source>
        <dbReference type="Pfam" id="PF20772"/>
    </source>
</evidence>
<proteinExistence type="inferred from homology"/>
<dbReference type="InterPro" id="IPR048300">
    <property type="entry name" value="TACO1_YebC-like_2nd/3rd_dom"/>
</dbReference>
<dbReference type="HAMAP" id="MF_00693">
    <property type="entry name" value="Transcrip_reg_TACO1"/>
    <property type="match status" value="1"/>
</dbReference>
<keyword evidence="3 6" id="KW-0805">Transcription regulation</keyword>
<dbReference type="InterPro" id="IPR049083">
    <property type="entry name" value="TACO1_YebC_N"/>
</dbReference>
<dbReference type="FunFam" id="1.10.10.200:FF:000002">
    <property type="entry name" value="Probable transcriptional regulatory protein CLM62_37755"/>
    <property type="match status" value="1"/>
</dbReference>
<dbReference type="EMBL" id="DSTU01000007">
    <property type="protein sequence ID" value="HFJ54101.1"/>
    <property type="molecule type" value="Genomic_DNA"/>
</dbReference>
<feature type="domain" description="TACO1/YebC-like N-terminal" evidence="8">
    <location>
        <begin position="5"/>
        <end position="76"/>
    </location>
</feature>
<gene>
    <name evidence="10" type="ORF">ENP62_01785</name>
    <name evidence="9" type="ORF">ENP94_04370</name>
    <name evidence="11" type="ORF">ENS16_05375</name>
</gene>
<dbReference type="InterPro" id="IPR002876">
    <property type="entry name" value="Transcrip_reg_TACO1-like"/>
</dbReference>
<dbReference type="InterPro" id="IPR029072">
    <property type="entry name" value="YebC-like"/>
</dbReference>
<dbReference type="AlphaFoldDB" id="A0A7C1WL89"/>
<evidence type="ECO:0000256" key="6">
    <source>
        <dbReference type="HAMAP-Rule" id="MF_00693"/>
    </source>
</evidence>
<dbReference type="Gene3D" id="3.30.70.980">
    <property type="match status" value="2"/>
</dbReference>
<comment type="subcellular location">
    <subcellularLocation>
        <location evidence="6">Cytoplasm</location>
    </subcellularLocation>
</comment>
<dbReference type="SUPFAM" id="SSF75625">
    <property type="entry name" value="YebC-like"/>
    <property type="match status" value="1"/>
</dbReference>
<dbReference type="GO" id="GO:0006355">
    <property type="term" value="P:regulation of DNA-templated transcription"/>
    <property type="evidence" value="ECO:0007669"/>
    <property type="project" value="UniProtKB-UniRule"/>
</dbReference>
<dbReference type="InterPro" id="IPR017856">
    <property type="entry name" value="Integrase-like_N"/>
</dbReference>
<dbReference type="EMBL" id="DSLG01000004">
    <property type="protein sequence ID" value="HEA87229.1"/>
    <property type="molecule type" value="Genomic_DNA"/>
</dbReference>
<feature type="domain" description="TACO1/YebC-like second and third" evidence="7">
    <location>
        <begin position="82"/>
        <end position="237"/>
    </location>
</feature>
<organism evidence="10">
    <name type="scientific">candidate division WOR-3 bacterium</name>
    <dbReference type="NCBI Taxonomy" id="2052148"/>
    <lineage>
        <taxon>Bacteria</taxon>
        <taxon>Bacteria division WOR-3</taxon>
    </lineage>
</organism>
<evidence type="ECO:0000256" key="2">
    <source>
        <dbReference type="ARBA" id="ARBA00022490"/>
    </source>
</evidence>
<keyword evidence="4 6" id="KW-0238">DNA-binding</keyword>
<evidence type="ECO:0000256" key="1">
    <source>
        <dbReference type="ARBA" id="ARBA00008724"/>
    </source>
</evidence>
<dbReference type="PANTHER" id="PTHR12532">
    <property type="entry name" value="TRANSLATIONAL ACTIVATOR OF CYTOCHROME C OXIDASE 1"/>
    <property type="match status" value="1"/>
</dbReference>
<evidence type="ECO:0000256" key="3">
    <source>
        <dbReference type="ARBA" id="ARBA00023015"/>
    </source>
</evidence>
<sequence length="252" mass="27448">MSGHSKWATIKHKKSKLDAARGRAFSKLIREITTAARMGGGDIEANPRLRTAVEAARAINMPAENIERAIKRGTGELPGVFYEEVFYEGYAPGGVALLVRALTDNKNRTTAEVRHVFDKYGGSMGAAGCVAWQFKPKGIIVIDRSKTDEDTVLSAAMEAGADDVQSDATNFTVITPVESFEAVKRQLKSAGVEWDRAELTQIATNTVPVSESDAPKVLKLIEMLEELEEVQQVYANFDIPDEVLEKLSSSGT</sequence>
<comment type="similarity">
    <text evidence="1 6">Belongs to the TACO1 family.</text>
</comment>
<dbReference type="PANTHER" id="PTHR12532:SF6">
    <property type="entry name" value="TRANSCRIPTIONAL REGULATORY PROTEIN YEBC-RELATED"/>
    <property type="match status" value="1"/>
</dbReference>
<evidence type="ECO:0000313" key="11">
    <source>
        <dbReference type="EMBL" id="HFJ54101.1"/>
    </source>
</evidence>
<dbReference type="EMBL" id="DSKA01000131">
    <property type="protein sequence ID" value="HEE18266.1"/>
    <property type="molecule type" value="Genomic_DNA"/>
</dbReference>
<protein>
    <recommendedName>
        <fullName evidence="6">Probable transcriptional regulatory protein ENP62_01785</fullName>
    </recommendedName>
</protein>
<evidence type="ECO:0000313" key="10">
    <source>
        <dbReference type="EMBL" id="HEE18266.1"/>
    </source>
</evidence>
<reference evidence="10" key="1">
    <citation type="journal article" date="2020" name="mSystems">
        <title>Genome- and Community-Level Interaction Insights into Carbon Utilization and Element Cycling Functions of Hydrothermarchaeota in Hydrothermal Sediment.</title>
        <authorList>
            <person name="Zhou Z."/>
            <person name="Liu Y."/>
            <person name="Xu W."/>
            <person name="Pan J."/>
            <person name="Luo Z.H."/>
            <person name="Li M."/>
        </authorList>
    </citation>
    <scope>NUCLEOTIDE SEQUENCE [LARGE SCALE GENOMIC DNA]</scope>
    <source>
        <strain evidence="10">SpSt-236</strain>
        <strain evidence="9">SpSt-265</strain>
        <strain evidence="11">SpSt-465</strain>
    </source>
</reference>